<sequence>MKIFVVLSACVAVSLCAAIQEDDKSALAALRQLPALEHEEVHDDLGQYSLHYVTAEGTRVSERGRLIPTEDGGQVLITEGEVSYVGGDGKTYTTKYTAGLDGYKVEGDHLPKPVELVPAPAASS</sequence>
<evidence type="ECO:0000256" key="2">
    <source>
        <dbReference type="ARBA" id="ARBA00022729"/>
    </source>
</evidence>
<name>A0A6J1NR22_BICAN</name>
<keyword evidence="1 3" id="KW-0193">Cuticle</keyword>
<dbReference type="GeneID" id="112054557"/>
<dbReference type="InterPro" id="IPR050468">
    <property type="entry name" value="Cuticle_Struct_Prot"/>
</dbReference>
<keyword evidence="5" id="KW-1185">Reference proteome</keyword>
<evidence type="ECO:0000256" key="1">
    <source>
        <dbReference type="ARBA" id="ARBA00022460"/>
    </source>
</evidence>
<proteinExistence type="predicted"/>
<evidence type="ECO:0000313" key="5">
    <source>
        <dbReference type="Proteomes" id="UP001652582"/>
    </source>
</evidence>
<dbReference type="PANTHER" id="PTHR10380:SF173">
    <property type="entry name" value="CUTICULAR PROTEIN 47EF, ISOFORM C-RELATED"/>
    <property type="match status" value="1"/>
</dbReference>
<protein>
    <submittedName>
        <fullName evidence="6">Flexible cuticle protein 12-like</fullName>
    </submittedName>
</protein>
<dbReference type="PROSITE" id="PS51155">
    <property type="entry name" value="CHIT_BIND_RR_2"/>
    <property type="match status" value="1"/>
</dbReference>
<evidence type="ECO:0000256" key="4">
    <source>
        <dbReference type="SAM" id="SignalP"/>
    </source>
</evidence>
<feature type="chain" id="PRO_5026938524" evidence="4">
    <location>
        <begin position="19"/>
        <end position="124"/>
    </location>
</feature>
<dbReference type="GO" id="GO:0062129">
    <property type="term" value="C:chitin-based extracellular matrix"/>
    <property type="evidence" value="ECO:0007669"/>
    <property type="project" value="TreeGrafter"/>
</dbReference>
<dbReference type="KEGG" id="bany:112054557"/>
<reference evidence="6" key="1">
    <citation type="submission" date="2025-08" db="UniProtKB">
        <authorList>
            <consortium name="RefSeq"/>
        </authorList>
    </citation>
    <scope>IDENTIFICATION</scope>
</reference>
<dbReference type="InterPro" id="IPR000618">
    <property type="entry name" value="Insect_cuticle"/>
</dbReference>
<dbReference type="GO" id="GO:0008010">
    <property type="term" value="F:structural constituent of chitin-based larval cuticle"/>
    <property type="evidence" value="ECO:0007669"/>
    <property type="project" value="TreeGrafter"/>
</dbReference>
<dbReference type="Pfam" id="PF00379">
    <property type="entry name" value="Chitin_bind_4"/>
    <property type="match status" value="1"/>
</dbReference>
<evidence type="ECO:0000313" key="6">
    <source>
        <dbReference type="RefSeq" id="XP_023950155.1"/>
    </source>
</evidence>
<feature type="signal peptide" evidence="4">
    <location>
        <begin position="1"/>
        <end position="18"/>
    </location>
</feature>
<dbReference type="Proteomes" id="UP001652582">
    <property type="component" value="Chromosome 7"/>
</dbReference>
<organism evidence="5 6">
    <name type="scientific">Bicyclus anynana</name>
    <name type="common">Squinting bush brown butterfly</name>
    <dbReference type="NCBI Taxonomy" id="110368"/>
    <lineage>
        <taxon>Eukaryota</taxon>
        <taxon>Metazoa</taxon>
        <taxon>Ecdysozoa</taxon>
        <taxon>Arthropoda</taxon>
        <taxon>Hexapoda</taxon>
        <taxon>Insecta</taxon>
        <taxon>Pterygota</taxon>
        <taxon>Neoptera</taxon>
        <taxon>Endopterygota</taxon>
        <taxon>Lepidoptera</taxon>
        <taxon>Glossata</taxon>
        <taxon>Ditrysia</taxon>
        <taxon>Papilionoidea</taxon>
        <taxon>Nymphalidae</taxon>
        <taxon>Satyrinae</taxon>
        <taxon>Satyrini</taxon>
        <taxon>Mycalesina</taxon>
        <taxon>Bicyclus</taxon>
    </lineage>
</organism>
<evidence type="ECO:0000256" key="3">
    <source>
        <dbReference type="PROSITE-ProRule" id="PRU00497"/>
    </source>
</evidence>
<dbReference type="PANTHER" id="PTHR10380">
    <property type="entry name" value="CUTICLE PROTEIN"/>
    <property type="match status" value="1"/>
</dbReference>
<dbReference type="AlphaFoldDB" id="A0A6J1NR22"/>
<accession>A0A6J1NR22</accession>
<dbReference type="InterPro" id="IPR031311">
    <property type="entry name" value="CHIT_BIND_RR_consensus"/>
</dbReference>
<dbReference type="PROSITE" id="PS00233">
    <property type="entry name" value="CHIT_BIND_RR_1"/>
    <property type="match status" value="1"/>
</dbReference>
<keyword evidence="2 4" id="KW-0732">Signal</keyword>
<gene>
    <name evidence="6" type="primary">LOC112054557</name>
</gene>
<dbReference type="RefSeq" id="XP_023950155.1">
    <property type="nucleotide sequence ID" value="XM_024094387.2"/>
</dbReference>
<dbReference type="OrthoDB" id="6368834at2759"/>